<evidence type="ECO:0000313" key="3">
    <source>
        <dbReference type="Proteomes" id="UP000244060"/>
    </source>
</evidence>
<keyword evidence="3" id="KW-1185">Reference proteome</keyword>
<accession>A0A2T5JN37</accession>
<keyword evidence="1" id="KW-0472">Membrane</keyword>
<dbReference type="EMBL" id="QAOT01000035">
    <property type="protein sequence ID" value="PTR08704.1"/>
    <property type="molecule type" value="Genomic_DNA"/>
</dbReference>
<dbReference type="AlphaFoldDB" id="A0A2T5JN37"/>
<gene>
    <name evidence="2" type="ORF">C8J28_13510</name>
</gene>
<dbReference type="InterPro" id="IPR050445">
    <property type="entry name" value="Bact_polysacc_biosynth/exp"/>
</dbReference>
<dbReference type="PANTHER" id="PTHR32309:SF31">
    <property type="entry name" value="CAPSULAR EXOPOLYSACCHARIDE FAMILY"/>
    <property type="match status" value="1"/>
</dbReference>
<name>A0A2T5JN37_9RHOB</name>
<reference evidence="2 3" key="1">
    <citation type="submission" date="2018-04" db="EMBL/GenBank/DDBJ databases">
        <title>Genomic Encyclopedia of Type Strains, Phase III (KMG-III): the genomes of soil and plant-associated and newly described type strains.</title>
        <authorList>
            <person name="Whitman W."/>
        </authorList>
    </citation>
    <scope>NUCLEOTIDE SEQUENCE [LARGE SCALE GENOMIC DNA]</scope>
    <source>
        <strain evidence="2 3">KA25</strain>
    </source>
</reference>
<evidence type="ECO:0000256" key="1">
    <source>
        <dbReference type="SAM" id="Phobius"/>
    </source>
</evidence>
<evidence type="ECO:0000313" key="2">
    <source>
        <dbReference type="EMBL" id="PTR08704.1"/>
    </source>
</evidence>
<proteinExistence type="predicted"/>
<feature type="transmembrane region" description="Helical" evidence="1">
    <location>
        <begin position="361"/>
        <end position="382"/>
    </location>
</feature>
<comment type="caution">
    <text evidence="2">The sequence shown here is derived from an EMBL/GenBank/DDBJ whole genome shotgun (WGS) entry which is preliminary data.</text>
</comment>
<keyword evidence="1" id="KW-1133">Transmembrane helix</keyword>
<dbReference type="Proteomes" id="UP000244060">
    <property type="component" value="Unassembled WGS sequence"/>
</dbReference>
<organism evidence="2 3">
    <name type="scientific">Cereibacter azotoformans</name>
    <dbReference type="NCBI Taxonomy" id="43057"/>
    <lineage>
        <taxon>Bacteria</taxon>
        <taxon>Pseudomonadati</taxon>
        <taxon>Pseudomonadota</taxon>
        <taxon>Alphaproteobacteria</taxon>
        <taxon>Rhodobacterales</taxon>
        <taxon>Paracoccaceae</taxon>
        <taxon>Cereibacter</taxon>
    </lineage>
</organism>
<sequence length="528" mass="57600">MILACAIGAGLVAFALSAILLHARPLYEATVTVTMEPSEEELRFNRSFMGVSQFNPATIIAQSHIERLLSRPVAERAIDLLIEEMGGQLPAKEPTLLSAITTGIWQAWNTLNYGYFVPLSEREQMVADLQNALDVEIVEGSYILSISVSYDVPEIAAAAANVIARAYVQVAQDGFRRDASVIAATLAEAEKEARGRLAEKRIERQALAEKLGVSDPVTERAVMLQARQDARDALRSTEADLSGEARRLEVLRQSLMAQTDVTIARGIREVLATGEADLQQLQELRRQRQQTLVDQEAALAALDKAQALLRVHDDQLATIDADLVQLQERRVALDLSSRAELSQVMIVNPATTPLYPKFPKLAVNTVIAVIVGAICALVPVVARDALGTQIRTNLDVGQIPGARSLPPLARGRIARGRRLDPSYVERLIRRVSADRGGWPGRALKVTGFLPDAQLGQLTRMFDGATGRDGKPIRAEAMPALTAAPDWASLSGQVVVLAFRSGDLEREELEALQARVEALQMNCYYLVVL</sequence>
<dbReference type="PANTHER" id="PTHR32309">
    <property type="entry name" value="TYROSINE-PROTEIN KINASE"/>
    <property type="match status" value="1"/>
</dbReference>
<protein>
    <submittedName>
        <fullName evidence="2">Uncharacterized protein involved in exopolysaccharide biosynthesis</fullName>
    </submittedName>
</protein>
<keyword evidence="1" id="KW-0812">Transmembrane</keyword>